<keyword evidence="11" id="KW-1185">Reference proteome</keyword>
<dbReference type="Gene3D" id="1.20.1070.10">
    <property type="entry name" value="Rhodopsin 7-helix transmembrane proteins"/>
    <property type="match status" value="1"/>
</dbReference>
<keyword evidence="5 8" id="KW-0472">Membrane</keyword>
<name>A0A7M7RFM0_STRPU</name>
<keyword evidence="3 8" id="KW-1133">Transmembrane helix</keyword>
<dbReference type="AlphaFoldDB" id="A0A7M7RFM0"/>
<dbReference type="PROSITE" id="PS50262">
    <property type="entry name" value="G_PROTEIN_RECEP_F1_2"/>
    <property type="match status" value="1"/>
</dbReference>
<dbReference type="Pfam" id="PF00001">
    <property type="entry name" value="7tm_1"/>
    <property type="match status" value="1"/>
</dbReference>
<dbReference type="GeneID" id="584299"/>
<feature type="transmembrane region" description="Helical" evidence="8">
    <location>
        <begin position="45"/>
        <end position="66"/>
    </location>
</feature>
<keyword evidence="7" id="KW-0807">Transducer</keyword>
<dbReference type="GO" id="GO:0016020">
    <property type="term" value="C:membrane"/>
    <property type="evidence" value="ECO:0007669"/>
    <property type="project" value="UniProtKB-SubCell"/>
</dbReference>
<dbReference type="OMA" id="NICHPYS"/>
<dbReference type="GO" id="GO:0004930">
    <property type="term" value="F:G protein-coupled receptor activity"/>
    <property type="evidence" value="ECO:0007669"/>
    <property type="project" value="UniProtKB-KW"/>
</dbReference>
<proteinExistence type="predicted"/>
<reference evidence="10" key="2">
    <citation type="submission" date="2021-01" db="UniProtKB">
        <authorList>
            <consortium name="EnsemblMetazoa"/>
        </authorList>
    </citation>
    <scope>IDENTIFICATION</scope>
</reference>
<dbReference type="OrthoDB" id="6063770at2759"/>
<accession>A0A7M7RFM0</accession>
<dbReference type="InParanoid" id="A0A7M7RFM0"/>
<evidence type="ECO:0000256" key="4">
    <source>
        <dbReference type="ARBA" id="ARBA00023040"/>
    </source>
</evidence>
<evidence type="ECO:0000256" key="8">
    <source>
        <dbReference type="SAM" id="Phobius"/>
    </source>
</evidence>
<dbReference type="PANTHER" id="PTHR24238">
    <property type="entry name" value="G-PROTEIN COUPLED RECEPTOR"/>
    <property type="match status" value="1"/>
</dbReference>
<keyword evidence="4" id="KW-0297">G-protein coupled receptor</keyword>
<keyword evidence="6" id="KW-0675">Receptor</keyword>
<evidence type="ECO:0000256" key="3">
    <source>
        <dbReference type="ARBA" id="ARBA00022989"/>
    </source>
</evidence>
<keyword evidence="2 8" id="KW-0812">Transmembrane</keyword>
<comment type="subcellular location">
    <subcellularLocation>
        <location evidence="1">Membrane</location>
        <topology evidence="1">Multi-pass membrane protein</topology>
    </subcellularLocation>
</comment>
<evidence type="ECO:0000256" key="1">
    <source>
        <dbReference type="ARBA" id="ARBA00004141"/>
    </source>
</evidence>
<evidence type="ECO:0000256" key="7">
    <source>
        <dbReference type="ARBA" id="ARBA00023224"/>
    </source>
</evidence>
<protein>
    <recommendedName>
        <fullName evidence="9">G-protein coupled receptors family 1 profile domain-containing protein</fullName>
    </recommendedName>
</protein>
<dbReference type="EnsemblMetazoa" id="XM_784163">
    <property type="protein sequence ID" value="XP_789256"/>
    <property type="gene ID" value="LOC584299"/>
</dbReference>
<feature type="transmembrane region" description="Helical" evidence="8">
    <location>
        <begin position="236"/>
        <end position="255"/>
    </location>
</feature>
<dbReference type="InterPro" id="IPR017452">
    <property type="entry name" value="GPCR_Rhodpsn_7TM"/>
</dbReference>
<dbReference type="KEGG" id="spu:584299"/>
<sequence>MGYYMNSTSELNTLFTAMNDSVNDFITSEENYEIKDQDIATAVNLTYYTMVLVLGLPGNTVIMKAYAWKKRKTSTDILIMAQATVDFVACVFCPVFTIRNAFPGLMTKGLCHASSLANNATAFASLYLTTAIGIDRYMAVCRPLRRRMTVRMSIFIAILCTVVSIVTNIPAAVFTEVRHFGSIGRSLCFVYGSYVLGTTMSTLVLFTVSLMTNTVLYALIYVALRKRAKINADMTGKHPVVATVVVPIIPLPALLRASQISGHMAVIQILYSLRLLNHIVNFFVYYLANNSFRRNVRESCKHCRCTQKLIM</sequence>
<evidence type="ECO:0000256" key="2">
    <source>
        <dbReference type="ARBA" id="ARBA00022692"/>
    </source>
</evidence>
<feature type="transmembrane region" description="Helical" evidence="8">
    <location>
        <begin position="152"/>
        <end position="174"/>
    </location>
</feature>
<dbReference type="CDD" id="cd00637">
    <property type="entry name" value="7tm_classA_rhodopsin-like"/>
    <property type="match status" value="1"/>
</dbReference>
<dbReference type="InterPro" id="IPR000276">
    <property type="entry name" value="GPCR_Rhodpsn"/>
</dbReference>
<dbReference type="PANTHER" id="PTHR24238:SF47">
    <property type="entry name" value="ECDYSTEROIDS_DOPAMINE RECEPTOR-RELATED"/>
    <property type="match status" value="1"/>
</dbReference>
<evidence type="ECO:0000259" key="9">
    <source>
        <dbReference type="PROSITE" id="PS50262"/>
    </source>
</evidence>
<evidence type="ECO:0000256" key="5">
    <source>
        <dbReference type="ARBA" id="ARBA00023136"/>
    </source>
</evidence>
<feature type="transmembrane region" description="Helical" evidence="8">
    <location>
        <begin position="122"/>
        <end position="140"/>
    </location>
</feature>
<evidence type="ECO:0000313" key="10">
    <source>
        <dbReference type="EnsemblMetazoa" id="XP_789256"/>
    </source>
</evidence>
<reference evidence="11" key="1">
    <citation type="submission" date="2015-02" db="EMBL/GenBank/DDBJ databases">
        <title>Genome sequencing for Strongylocentrotus purpuratus.</title>
        <authorList>
            <person name="Murali S."/>
            <person name="Liu Y."/>
            <person name="Vee V."/>
            <person name="English A."/>
            <person name="Wang M."/>
            <person name="Skinner E."/>
            <person name="Han Y."/>
            <person name="Muzny D.M."/>
            <person name="Worley K.C."/>
            <person name="Gibbs R.A."/>
        </authorList>
    </citation>
    <scope>NUCLEOTIDE SEQUENCE</scope>
</reference>
<feature type="transmembrane region" description="Helical" evidence="8">
    <location>
        <begin position="78"/>
        <end position="102"/>
    </location>
</feature>
<dbReference type="Proteomes" id="UP000007110">
    <property type="component" value="Unassembled WGS sequence"/>
</dbReference>
<organism evidence="10 11">
    <name type="scientific">Strongylocentrotus purpuratus</name>
    <name type="common">Purple sea urchin</name>
    <dbReference type="NCBI Taxonomy" id="7668"/>
    <lineage>
        <taxon>Eukaryota</taxon>
        <taxon>Metazoa</taxon>
        <taxon>Echinodermata</taxon>
        <taxon>Eleutherozoa</taxon>
        <taxon>Echinozoa</taxon>
        <taxon>Echinoidea</taxon>
        <taxon>Euechinoidea</taxon>
        <taxon>Echinacea</taxon>
        <taxon>Camarodonta</taxon>
        <taxon>Echinidea</taxon>
        <taxon>Strongylocentrotidae</taxon>
        <taxon>Strongylocentrotus</taxon>
    </lineage>
</organism>
<feature type="transmembrane region" description="Helical" evidence="8">
    <location>
        <begin position="267"/>
        <end position="288"/>
    </location>
</feature>
<dbReference type="RefSeq" id="XP_789256.3">
    <property type="nucleotide sequence ID" value="XM_784163.3"/>
</dbReference>
<dbReference type="SUPFAM" id="SSF81321">
    <property type="entry name" value="Family A G protein-coupled receptor-like"/>
    <property type="match status" value="1"/>
</dbReference>
<evidence type="ECO:0000256" key="6">
    <source>
        <dbReference type="ARBA" id="ARBA00023170"/>
    </source>
</evidence>
<feature type="domain" description="G-protein coupled receptors family 1 profile" evidence="9">
    <location>
        <begin position="58"/>
        <end position="311"/>
    </location>
</feature>
<evidence type="ECO:0000313" key="11">
    <source>
        <dbReference type="Proteomes" id="UP000007110"/>
    </source>
</evidence>
<dbReference type="PRINTS" id="PR00237">
    <property type="entry name" value="GPCRRHODOPSN"/>
</dbReference>
<feature type="transmembrane region" description="Helical" evidence="8">
    <location>
        <begin position="194"/>
        <end position="224"/>
    </location>
</feature>